<evidence type="ECO:0000256" key="1">
    <source>
        <dbReference type="ARBA" id="ARBA00004141"/>
    </source>
</evidence>
<keyword evidence="6" id="KW-0813">Transport</keyword>
<sequence length="267" mass="28669">MTAITTLERKVPPLGGFNLRFLGIELKRRFRNYRTLIFTVVFPVAMYFMVGYPERNVPLIDDQPIASGGLSVAAYIMVSMAVYGAMMSATASGAAVAVERSLGWSRQLRLTPLNPAAAVATKVIAGMLFGLIAIVATYLAGALTGVHMSWGQWIVSALVAWLLGAAVFTALGLMMGYLVPGENAMQLTSLVIVFLAFIGGLFYPVSMMPQVLQDVAAWTPVFGIGELSRAPLTGAGFDLSALLNVLLWLALFVAGTALLFRRDTKRV</sequence>
<dbReference type="PRINTS" id="PR00164">
    <property type="entry name" value="ABC2TRNSPORT"/>
</dbReference>
<feature type="transmembrane region" description="Helical" evidence="6">
    <location>
        <begin position="72"/>
        <end position="98"/>
    </location>
</feature>
<dbReference type="InterPro" id="IPR051784">
    <property type="entry name" value="Nod_factor_ABC_transporter"/>
</dbReference>
<dbReference type="GO" id="GO:0140359">
    <property type="term" value="F:ABC-type transporter activity"/>
    <property type="evidence" value="ECO:0007669"/>
    <property type="project" value="InterPro"/>
</dbReference>
<keyword evidence="2 6" id="KW-0812">Transmembrane</keyword>
<feature type="transmembrane region" description="Helical" evidence="6">
    <location>
        <begin position="119"/>
        <end position="141"/>
    </location>
</feature>
<comment type="similarity">
    <text evidence="6">Belongs to the ABC-2 integral membrane protein family.</text>
</comment>
<proteinExistence type="inferred from homology"/>
<evidence type="ECO:0000256" key="3">
    <source>
        <dbReference type="ARBA" id="ARBA00022989"/>
    </source>
</evidence>
<feature type="transmembrane region" description="Helical" evidence="6">
    <location>
        <begin position="35"/>
        <end position="52"/>
    </location>
</feature>
<dbReference type="AlphaFoldDB" id="A0A4P6EHT0"/>
<keyword evidence="6" id="KW-1003">Cell membrane</keyword>
<feature type="transmembrane region" description="Helical" evidence="6">
    <location>
        <begin position="153"/>
        <end position="175"/>
    </location>
</feature>
<feature type="transmembrane region" description="Helical" evidence="6">
    <location>
        <begin position="241"/>
        <end position="260"/>
    </location>
</feature>
<comment type="subcellular location">
    <subcellularLocation>
        <location evidence="6">Cell membrane</location>
        <topology evidence="6">Multi-pass membrane protein</topology>
    </subcellularLocation>
    <subcellularLocation>
        <location evidence="1">Membrane</location>
        <topology evidence="1">Multi-pass membrane protein</topology>
    </subcellularLocation>
</comment>
<dbReference type="PIRSF" id="PIRSF006648">
    <property type="entry name" value="DrrB"/>
    <property type="match status" value="1"/>
</dbReference>
<dbReference type="RefSeq" id="WP_129387529.1">
    <property type="nucleotide sequence ID" value="NZ_CP035494.1"/>
</dbReference>
<name>A0A4P6EHT0_9MICO</name>
<dbReference type="OrthoDB" id="63188at2"/>
<feature type="transmembrane region" description="Helical" evidence="6">
    <location>
        <begin position="187"/>
        <end position="205"/>
    </location>
</feature>
<dbReference type="GO" id="GO:0043190">
    <property type="term" value="C:ATP-binding cassette (ABC) transporter complex"/>
    <property type="evidence" value="ECO:0007669"/>
    <property type="project" value="InterPro"/>
</dbReference>
<evidence type="ECO:0000256" key="2">
    <source>
        <dbReference type="ARBA" id="ARBA00022692"/>
    </source>
</evidence>
<keyword evidence="4 6" id="KW-0472">Membrane</keyword>
<dbReference type="PROSITE" id="PS51012">
    <property type="entry name" value="ABC_TM2"/>
    <property type="match status" value="1"/>
</dbReference>
<dbReference type="InterPro" id="IPR047817">
    <property type="entry name" value="ABC2_TM_bact-type"/>
</dbReference>
<evidence type="ECO:0000256" key="6">
    <source>
        <dbReference type="RuleBase" id="RU361157"/>
    </source>
</evidence>
<dbReference type="KEGG" id="mprt:ET475_06555"/>
<evidence type="ECO:0000313" key="8">
    <source>
        <dbReference type="EMBL" id="QAY59687.1"/>
    </source>
</evidence>
<dbReference type="Proteomes" id="UP000293995">
    <property type="component" value="Chromosome"/>
</dbReference>
<gene>
    <name evidence="8" type="ORF">ET475_06555</name>
</gene>
<organism evidence="8 9">
    <name type="scientific">Microbacterium protaetiae</name>
    <dbReference type="NCBI Taxonomy" id="2509458"/>
    <lineage>
        <taxon>Bacteria</taxon>
        <taxon>Bacillati</taxon>
        <taxon>Actinomycetota</taxon>
        <taxon>Actinomycetes</taxon>
        <taxon>Micrococcales</taxon>
        <taxon>Microbacteriaceae</taxon>
        <taxon>Microbacterium</taxon>
    </lineage>
</organism>
<dbReference type="EMBL" id="CP035494">
    <property type="protein sequence ID" value="QAY59687.1"/>
    <property type="molecule type" value="Genomic_DNA"/>
</dbReference>
<evidence type="ECO:0000313" key="9">
    <source>
        <dbReference type="Proteomes" id="UP000293995"/>
    </source>
</evidence>
<evidence type="ECO:0000256" key="5">
    <source>
        <dbReference type="ARBA" id="ARBA00023251"/>
    </source>
</evidence>
<dbReference type="PANTHER" id="PTHR43229:SF3">
    <property type="entry name" value="ABC-TYPE MULTIDRUG TRANSPORT SYSTEM, PERMEASE COMPONENT"/>
    <property type="match status" value="1"/>
</dbReference>
<keyword evidence="3 6" id="KW-1133">Transmembrane helix</keyword>
<dbReference type="GO" id="GO:0046677">
    <property type="term" value="P:response to antibiotic"/>
    <property type="evidence" value="ECO:0007669"/>
    <property type="project" value="UniProtKB-KW"/>
</dbReference>
<reference evidence="8 9" key="1">
    <citation type="submission" date="2019-01" db="EMBL/GenBank/DDBJ databases">
        <title>Genome sequencing of strain DFW100M-13.</title>
        <authorList>
            <person name="Heo J."/>
            <person name="Kim S.-J."/>
            <person name="Kim J.-S."/>
            <person name="Hong S.-B."/>
            <person name="Kwon S.-W."/>
        </authorList>
    </citation>
    <scope>NUCLEOTIDE SEQUENCE [LARGE SCALE GENOMIC DNA]</scope>
    <source>
        <strain evidence="8 9">DFW100M-13</strain>
    </source>
</reference>
<accession>A0A4P6EHT0</accession>
<evidence type="ECO:0000256" key="4">
    <source>
        <dbReference type="ARBA" id="ARBA00023136"/>
    </source>
</evidence>
<dbReference type="InterPro" id="IPR000412">
    <property type="entry name" value="ABC_2_transport"/>
</dbReference>
<feature type="domain" description="ABC transmembrane type-2" evidence="7">
    <location>
        <begin position="34"/>
        <end position="263"/>
    </location>
</feature>
<dbReference type="Pfam" id="PF01061">
    <property type="entry name" value="ABC2_membrane"/>
    <property type="match status" value="1"/>
</dbReference>
<keyword evidence="5" id="KW-0046">Antibiotic resistance</keyword>
<keyword evidence="9" id="KW-1185">Reference proteome</keyword>
<dbReference type="PANTHER" id="PTHR43229">
    <property type="entry name" value="NODULATION PROTEIN J"/>
    <property type="match status" value="1"/>
</dbReference>
<dbReference type="InterPro" id="IPR013525">
    <property type="entry name" value="ABC2_TM"/>
</dbReference>
<protein>
    <recommendedName>
        <fullName evidence="6">Transport permease protein</fullName>
    </recommendedName>
</protein>
<evidence type="ECO:0000259" key="7">
    <source>
        <dbReference type="PROSITE" id="PS51012"/>
    </source>
</evidence>